<sequence length="136" mass="15155">MEPFNTAAINYQHSIITQSSRPHYLIMELEFTSVVGIPRVEIALLPVCLSSTELPGKGSKLVAKNKPFDDEEVGSEESNELPFNSKDQGWSEWSAWTSCSRSCNGGVSYQIRKCEGKSDCEGETTKYKICNMQVSH</sequence>
<evidence type="ECO:0000313" key="4">
    <source>
        <dbReference type="EMBL" id="GFT88595.1"/>
    </source>
</evidence>
<dbReference type="InterPro" id="IPR050439">
    <property type="entry name" value="ADAMTS_ADAMTS-like"/>
</dbReference>
<name>A0A8X6U3X8_NEPPI</name>
<dbReference type="PANTHER" id="PTHR13723:SF313">
    <property type="entry name" value="PEPTIDASE M12B DOMAIN-CONTAINING PROTEIN"/>
    <property type="match status" value="1"/>
</dbReference>
<dbReference type="Gene3D" id="2.20.100.10">
    <property type="entry name" value="Thrombospondin type-1 (TSP1) repeat"/>
    <property type="match status" value="1"/>
</dbReference>
<dbReference type="Pfam" id="PF00090">
    <property type="entry name" value="TSP_1"/>
    <property type="match status" value="1"/>
</dbReference>
<dbReference type="EMBL" id="BMAW01024620">
    <property type="protein sequence ID" value="GFT88595.1"/>
    <property type="molecule type" value="Genomic_DNA"/>
</dbReference>
<organism evidence="4 5">
    <name type="scientific">Nephila pilipes</name>
    <name type="common">Giant wood spider</name>
    <name type="synonym">Nephila maculata</name>
    <dbReference type="NCBI Taxonomy" id="299642"/>
    <lineage>
        <taxon>Eukaryota</taxon>
        <taxon>Metazoa</taxon>
        <taxon>Ecdysozoa</taxon>
        <taxon>Arthropoda</taxon>
        <taxon>Chelicerata</taxon>
        <taxon>Arachnida</taxon>
        <taxon>Araneae</taxon>
        <taxon>Araneomorphae</taxon>
        <taxon>Entelegynae</taxon>
        <taxon>Araneoidea</taxon>
        <taxon>Nephilidae</taxon>
        <taxon>Nephila</taxon>
    </lineage>
</organism>
<accession>A0A8X6U3X8</accession>
<keyword evidence="5" id="KW-1185">Reference proteome</keyword>
<reference evidence="4" key="1">
    <citation type="submission" date="2020-08" db="EMBL/GenBank/DDBJ databases">
        <title>Multicomponent nature underlies the extraordinary mechanical properties of spider dragline silk.</title>
        <authorList>
            <person name="Kono N."/>
            <person name="Nakamura H."/>
            <person name="Mori M."/>
            <person name="Yoshida Y."/>
            <person name="Ohtoshi R."/>
            <person name="Malay A.D."/>
            <person name="Moran D.A.P."/>
            <person name="Tomita M."/>
            <person name="Numata K."/>
            <person name="Arakawa K."/>
        </authorList>
    </citation>
    <scope>NUCLEOTIDE SEQUENCE</scope>
</reference>
<keyword evidence="2" id="KW-0964">Secreted</keyword>
<dbReference type="SMART" id="SM00209">
    <property type="entry name" value="TSP1"/>
    <property type="match status" value="1"/>
</dbReference>
<dbReference type="PROSITE" id="PS50092">
    <property type="entry name" value="TSP1"/>
    <property type="match status" value="1"/>
</dbReference>
<proteinExistence type="predicted"/>
<dbReference type="InterPro" id="IPR036383">
    <property type="entry name" value="TSP1_rpt_sf"/>
</dbReference>
<dbReference type="GO" id="GO:0005576">
    <property type="term" value="C:extracellular region"/>
    <property type="evidence" value="ECO:0007669"/>
    <property type="project" value="UniProtKB-SubCell"/>
</dbReference>
<protein>
    <submittedName>
        <fullName evidence="4">Uncharacterized protein</fullName>
    </submittedName>
</protein>
<gene>
    <name evidence="4" type="ORF">NPIL_91161</name>
</gene>
<evidence type="ECO:0000256" key="3">
    <source>
        <dbReference type="SAM" id="MobiDB-lite"/>
    </source>
</evidence>
<dbReference type="AlphaFoldDB" id="A0A8X6U3X8"/>
<dbReference type="GO" id="GO:0031012">
    <property type="term" value="C:extracellular matrix"/>
    <property type="evidence" value="ECO:0007669"/>
    <property type="project" value="TreeGrafter"/>
</dbReference>
<dbReference type="SUPFAM" id="SSF82895">
    <property type="entry name" value="TSP-1 type 1 repeat"/>
    <property type="match status" value="1"/>
</dbReference>
<dbReference type="PANTHER" id="PTHR13723">
    <property type="entry name" value="ADAMTS A DISINTEGRIN AND METALLOPROTEASE WITH THROMBOSPONDIN MOTIFS PROTEASE"/>
    <property type="match status" value="1"/>
</dbReference>
<dbReference type="Proteomes" id="UP000887013">
    <property type="component" value="Unassembled WGS sequence"/>
</dbReference>
<dbReference type="OrthoDB" id="5781878at2759"/>
<evidence type="ECO:0000256" key="2">
    <source>
        <dbReference type="ARBA" id="ARBA00022525"/>
    </source>
</evidence>
<comment type="caution">
    <text evidence="4">The sequence shown here is derived from an EMBL/GenBank/DDBJ whole genome shotgun (WGS) entry which is preliminary data.</text>
</comment>
<evidence type="ECO:0000313" key="5">
    <source>
        <dbReference type="Proteomes" id="UP000887013"/>
    </source>
</evidence>
<comment type="subcellular location">
    <subcellularLocation>
        <location evidence="1">Secreted</location>
    </subcellularLocation>
</comment>
<dbReference type="InterPro" id="IPR000884">
    <property type="entry name" value="TSP1_rpt"/>
</dbReference>
<feature type="region of interest" description="Disordered" evidence="3">
    <location>
        <begin position="60"/>
        <end position="87"/>
    </location>
</feature>
<evidence type="ECO:0000256" key="1">
    <source>
        <dbReference type="ARBA" id="ARBA00004613"/>
    </source>
</evidence>
<feature type="compositionally biased region" description="Acidic residues" evidence="3">
    <location>
        <begin position="69"/>
        <end position="79"/>
    </location>
</feature>